<dbReference type="InterPro" id="IPR011604">
    <property type="entry name" value="PDDEXK-like_dom_sf"/>
</dbReference>
<dbReference type="Pfam" id="PF12705">
    <property type="entry name" value="PDDEXK_1"/>
    <property type="match status" value="1"/>
</dbReference>
<dbReference type="RefSeq" id="WP_211549061.1">
    <property type="nucleotide sequence ID" value="NZ_JAGTUF010000010.1"/>
</dbReference>
<organism evidence="2 3">
    <name type="scientific">Magnetospirillum sulfuroxidans</name>
    <dbReference type="NCBI Taxonomy" id="611300"/>
    <lineage>
        <taxon>Bacteria</taxon>
        <taxon>Pseudomonadati</taxon>
        <taxon>Pseudomonadota</taxon>
        <taxon>Alphaproteobacteria</taxon>
        <taxon>Rhodospirillales</taxon>
        <taxon>Rhodospirillaceae</taxon>
        <taxon>Magnetospirillum</taxon>
    </lineage>
</organism>
<keyword evidence="3" id="KW-1185">Reference proteome</keyword>
<proteinExistence type="predicted"/>
<dbReference type="EMBL" id="JAGTUF010000010">
    <property type="protein sequence ID" value="MBR9972371.1"/>
    <property type="molecule type" value="Genomic_DNA"/>
</dbReference>
<evidence type="ECO:0000313" key="3">
    <source>
        <dbReference type="Proteomes" id="UP000680714"/>
    </source>
</evidence>
<dbReference type="Proteomes" id="UP000680714">
    <property type="component" value="Unassembled WGS sequence"/>
</dbReference>
<comment type="caution">
    <text evidence="2">The sequence shown here is derived from an EMBL/GenBank/DDBJ whole genome shotgun (WGS) entry which is preliminary data.</text>
</comment>
<reference evidence="2 3" key="1">
    <citation type="submission" date="2021-04" db="EMBL/GenBank/DDBJ databases">
        <title>Magnetospirillum sulfuroxidans sp. nov., a facultative chemolithoautotrophic sulfur-oxidizing alphaproteobacterium isolated from freshwater sediment and proposals for Paramagetospirillum gen. nov., and Magnetospirillaceae fam. nov.</title>
        <authorList>
            <person name="Koziaeva V."/>
            <person name="Geelhoed J.S."/>
            <person name="Sorokin D.Y."/>
            <person name="Grouzdev D.S."/>
        </authorList>
    </citation>
    <scope>NUCLEOTIDE SEQUENCE [LARGE SCALE GENOMIC DNA]</scope>
    <source>
        <strain evidence="2 3">J10</strain>
    </source>
</reference>
<gene>
    <name evidence="2" type="primary">addB</name>
    <name evidence="2" type="ORF">KEC16_11665</name>
</gene>
<dbReference type="InterPro" id="IPR038726">
    <property type="entry name" value="PDDEXK_AddAB-type"/>
</dbReference>
<dbReference type="NCBIfam" id="TIGR02786">
    <property type="entry name" value="addB_alphas"/>
    <property type="match status" value="1"/>
</dbReference>
<dbReference type="Gene3D" id="3.90.320.10">
    <property type="match status" value="1"/>
</dbReference>
<sequence length="984" mass="107320">MTGTAAGSVFTIAPGQAFVDVLADHLLRQADGDPLRLAEAVVLLPNRRACRALKEAFLRLSGGKPLLLPRLKPLEPDQDDVADLDLLSPDGLDLPPPIPPIERHLILTRLVLQMGAGRGGLPPSPDQAARLARELGDLLDSVQIEEVSFAHLDALAPDDYAAHWQITIDFLKIVTAHWPALLGGRIDHQDWVNRILDAQAERWRAQPPDHPVIVAGSTGSRPATARLMAAIAALPTGMVVLPGLDLHMDEASWQCLDDSHPQYALKHLLARLDAPRRAVAELSTKPDLRAARSALLAEALRPAATCEAWRHLRDFPQALTDVSLIDAPTPREEAGAIALALRQALEVDEQTAALVTPDRDLARRVAAELERWDIAIDDSAGRPLALTEPGAFVRLLATAVAEEFTPHAVLALAKHPLAAAGLDPARFRALARRLETAKILRGPRPAAGIGGLRAACARDPALIQWLDSLEAALAPFISLMKAETVALADLLRAHMEAAEALAADHLIPGAARLWRGEAGEALGRFAGDLAEALAAIGPMFALLPPRFYPALFDELLSGKVVRPIWGRHPRLFIWGPMEARLQHADLMVLAGLNEGTWPAKADADPWMSRPMRKAFGLPSPERRIGQMAHDFAQGFAAPRVLLSRAARVEGTPTVPSRWLMRLDAVMTARHLAFAQAEWEWLAWHALLDRPDQRARIDRPAPRPPVAARPRRLSVTEVETWMRDPYGIYAKHILGLRALDPIDADPGAADYGSLVHKAVEKFLDAYPHQNLPDDAEAKLLAVGEDVFAQALERPGVWAFWWPRFRAVARWLASHEQQRRRDIAAIHTEINGELEMEGPAGSFLLQARADRIDELKDGTLALIDYKTGQPPSPKEVAAGYAPQLPLEAAIARFGGFAGIAPAAVSQMLYWRLMGGVQGGEEKSAGPDPQRLTDEALDGLYGLIAAFDDPNTPYEARPHPDRAPKYSDYLHLARVKEWAAAGEEDGE</sequence>
<dbReference type="SUPFAM" id="SSF52540">
    <property type="entry name" value="P-loop containing nucleoside triphosphate hydrolases"/>
    <property type="match status" value="1"/>
</dbReference>
<name>A0ABS5ID79_9PROT</name>
<evidence type="ECO:0000313" key="2">
    <source>
        <dbReference type="EMBL" id="MBR9972371.1"/>
    </source>
</evidence>
<accession>A0ABS5ID79</accession>
<protein>
    <submittedName>
        <fullName evidence="2">Double-strand break repair protein AddB</fullName>
    </submittedName>
</protein>
<feature type="domain" description="PD-(D/E)XK endonuclease-like" evidence="1">
    <location>
        <begin position="711"/>
        <end position="954"/>
    </location>
</feature>
<dbReference type="InterPro" id="IPR027417">
    <property type="entry name" value="P-loop_NTPase"/>
</dbReference>
<evidence type="ECO:0000259" key="1">
    <source>
        <dbReference type="Pfam" id="PF12705"/>
    </source>
</evidence>
<dbReference type="InterPro" id="IPR014153">
    <property type="entry name" value="Ds_break_AddB"/>
</dbReference>